<dbReference type="Proteomes" id="UP000027931">
    <property type="component" value="Unassembled WGS sequence"/>
</dbReference>
<proteinExistence type="predicted"/>
<dbReference type="STRING" id="1157490.EL26_03305"/>
<feature type="transmembrane region" description="Helical" evidence="1">
    <location>
        <begin position="54"/>
        <end position="83"/>
    </location>
</feature>
<dbReference type="AlphaFoldDB" id="A0A074LTU1"/>
<sequence length="88" mass="9933">MNDTYRYAVGFLILLQAAVFLNLGQPRNTVTRFASTFFTLFIVIFLLNQGRLGGFYLLLALLAPELSNPAVVGPLYMLVFFILRDGRQ</sequence>
<keyword evidence="1" id="KW-0812">Transmembrane</keyword>
<feature type="transmembrane region" description="Helical" evidence="1">
    <location>
        <begin position="6"/>
        <end position="23"/>
    </location>
</feature>
<organism evidence="2 3">
    <name type="scientific">Tumebacillus flagellatus</name>
    <dbReference type="NCBI Taxonomy" id="1157490"/>
    <lineage>
        <taxon>Bacteria</taxon>
        <taxon>Bacillati</taxon>
        <taxon>Bacillota</taxon>
        <taxon>Bacilli</taxon>
        <taxon>Bacillales</taxon>
        <taxon>Alicyclobacillaceae</taxon>
        <taxon>Tumebacillus</taxon>
    </lineage>
</organism>
<feature type="transmembrane region" description="Helical" evidence="1">
    <location>
        <begin position="30"/>
        <end position="48"/>
    </location>
</feature>
<keyword evidence="1" id="KW-0472">Membrane</keyword>
<evidence type="ECO:0000313" key="2">
    <source>
        <dbReference type="EMBL" id="KEO84559.1"/>
    </source>
</evidence>
<keyword evidence="3" id="KW-1185">Reference proteome</keyword>
<name>A0A074LTU1_9BACL</name>
<accession>A0A074LTU1</accession>
<evidence type="ECO:0000256" key="1">
    <source>
        <dbReference type="SAM" id="Phobius"/>
    </source>
</evidence>
<keyword evidence="1" id="KW-1133">Transmembrane helix</keyword>
<protein>
    <submittedName>
        <fullName evidence="2">Uncharacterized protein</fullName>
    </submittedName>
</protein>
<comment type="caution">
    <text evidence="2">The sequence shown here is derived from an EMBL/GenBank/DDBJ whole genome shotgun (WGS) entry which is preliminary data.</text>
</comment>
<dbReference type="EMBL" id="JMIR01000003">
    <property type="protein sequence ID" value="KEO84559.1"/>
    <property type="molecule type" value="Genomic_DNA"/>
</dbReference>
<reference evidence="2 3" key="1">
    <citation type="journal article" date="2013" name="Int. J. Syst. Evol. Microbiol.">
        <title>Tumebacillus flagellatus sp. nov., an alpha-amylase/pullulanase-producing bacterium isolated from cassava wastewater.</title>
        <authorList>
            <person name="Wang Q."/>
            <person name="Xie N."/>
            <person name="Qin Y."/>
            <person name="Shen N."/>
            <person name="Zhu J."/>
            <person name="Mi H."/>
            <person name="Huang R."/>
        </authorList>
    </citation>
    <scope>NUCLEOTIDE SEQUENCE [LARGE SCALE GENOMIC DNA]</scope>
    <source>
        <strain evidence="2 3">GST4</strain>
    </source>
</reference>
<gene>
    <name evidence="2" type="ORF">EL26_03305</name>
</gene>
<evidence type="ECO:0000313" key="3">
    <source>
        <dbReference type="Proteomes" id="UP000027931"/>
    </source>
</evidence>